<gene>
    <name evidence="2" type="ORF">PCOR1329_LOCUS81521</name>
</gene>
<reference evidence="2" key="1">
    <citation type="submission" date="2023-10" db="EMBL/GenBank/DDBJ databases">
        <authorList>
            <person name="Chen Y."/>
            <person name="Shah S."/>
            <person name="Dougan E. K."/>
            <person name="Thang M."/>
            <person name="Chan C."/>
        </authorList>
    </citation>
    <scope>NUCLEOTIDE SEQUENCE [LARGE SCALE GENOMIC DNA]</scope>
</reference>
<evidence type="ECO:0000313" key="3">
    <source>
        <dbReference type="Proteomes" id="UP001189429"/>
    </source>
</evidence>
<evidence type="ECO:0000313" key="2">
    <source>
        <dbReference type="EMBL" id="CAK0906049.1"/>
    </source>
</evidence>
<dbReference type="Proteomes" id="UP001189429">
    <property type="component" value="Unassembled WGS sequence"/>
</dbReference>
<feature type="region of interest" description="Disordered" evidence="1">
    <location>
        <begin position="106"/>
        <end position="138"/>
    </location>
</feature>
<dbReference type="EMBL" id="CAUYUJ010021635">
    <property type="protein sequence ID" value="CAK0906049.1"/>
    <property type="molecule type" value="Genomic_DNA"/>
</dbReference>
<keyword evidence="3" id="KW-1185">Reference proteome</keyword>
<proteinExistence type="predicted"/>
<accession>A0ABN9Y0U9</accession>
<feature type="compositionally biased region" description="Basic residues" evidence="1">
    <location>
        <begin position="116"/>
        <end position="134"/>
    </location>
</feature>
<organism evidence="2 3">
    <name type="scientific">Prorocentrum cordatum</name>
    <dbReference type="NCBI Taxonomy" id="2364126"/>
    <lineage>
        <taxon>Eukaryota</taxon>
        <taxon>Sar</taxon>
        <taxon>Alveolata</taxon>
        <taxon>Dinophyceae</taxon>
        <taxon>Prorocentrales</taxon>
        <taxon>Prorocentraceae</taxon>
        <taxon>Prorocentrum</taxon>
    </lineage>
</organism>
<sequence length="280" mass="30442">MEWSVNPTSKGQAMAQEIRRFERLRRILKQSRRGLRPWVRWATDWQSHQQSDALEMDQGKLLRLQVGDCPELDALLTKAATTNSGPTVQPPAPVLEEDAACRPRRHAFSGRPGSGHCRRGRRSGRAAARVRGRRPAGEEGQVLVTKAAREAARAARALSLGAPPAEARRRSQKVLTLHGELFTVEGVGVPDGQLEEWNRIDADSAKAIQREVARVLGPSAECPRSLRARAKTVRERLRARARGGGPAAAPAAASASAVCCRSRSSACGSRRRADHGSPRG</sequence>
<protein>
    <submittedName>
        <fullName evidence="2">Uncharacterized protein</fullName>
    </submittedName>
</protein>
<evidence type="ECO:0000256" key="1">
    <source>
        <dbReference type="SAM" id="MobiDB-lite"/>
    </source>
</evidence>
<comment type="caution">
    <text evidence="2">The sequence shown here is derived from an EMBL/GenBank/DDBJ whole genome shotgun (WGS) entry which is preliminary data.</text>
</comment>
<name>A0ABN9Y0U9_9DINO</name>